<evidence type="ECO:0000313" key="2">
    <source>
        <dbReference type="EMBL" id="DAE32987.1"/>
    </source>
</evidence>
<reference evidence="2" key="1">
    <citation type="journal article" date="2021" name="Proc. Natl. Acad. Sci. U.S.A.">
        <title>A Catalog of Tens of Thousands of Viruses from Human Metagenomes Reveals Hidden Associations with Chronic Diseases.</title>
        <authorList>
            <person name="Tisza M.J."/>
            <person name="Buck C.B."/>
        </authorList>
    </citation>
    <scope>NUCLEOTIDE SEQUENCE</scope>
    <source>
        <strain evidence="2">CtoYX9</strain>
    </source>
</reference>
<keyword evidence="1" id="KW-0472">Membrane</keyword>
<sequence length="42" mass="5202">MLCLFAEWEYSWIIFLIGFIILIPLCVYKTWYNILKEKEDEN</sequence>
<protein>
    <submittedName>
        <fullName evidence="2">TMEM213 family</fullName>
    </submittedName>
</protein>
<name>A0A8S5RP78_9VIRU</name>
<dbReference type="EMBL" id="BK059131">
    <property type="protein sequence ID" value="DAE32987.1"/>
    <property type="molecule type" value="Genomic_DNA"/>
</dbReference>
<feature type="transmembrane region" description="Helical" evidence="1">
    <location>
        <begin position="12"/>
        <end position="32"/>
    </location>
</feature>
<evidence type="ECO:0000256" key="1">
    <source>
        <dbReference type="SAM" id="Phobius"/>
    </source>
</evidence>
<organism evidence="2">
    <name type="scientific">virus sp. ctoYX9</name>
    <dbReference type="NCBI Taxonomy" id="2825822"/>
    <lineage>
        <taxon>Viruses</taxon>
    </lineage>
</organism>
<accession>A0A8S5RP78</accession>
<keyword evidence="1" id="KW-1133">Transmembrane helix</keyword>
<keyword evidence="1" id="KW-0812">Transmembrane</keyword>
<proteinExistence type="predicted"/>